<evidence type="ECO:0000313" key="1">
    <source>
        <dbReference type="EMBL" id="KAJ8119561.1"/>
    </source>
</evidence>
<evidence type="ECO:0000313" key="2">
    <source>
        <dbReference type="Proteomes" id="UP001153334"/>
    </source>
</evidence>
<reference evidence="1" key="1">
    <citation type="submission" date="2022-11" db="EMBL/GenBank/DDBJ databases">
        <title>Genome Sequence of Nemania bipapillata.</title>
        <authorList>
            <person name="Buettner E."/>
        </authorList>
    </citation>
    <scope>NUCLEOTIDE SEQUENCE</scope>
    <source>
        <strain evidence="1">CP14</strain>
    </source>
</reference>
<dbReference type="Proteomes" id="UP001153334">
    <property type="component" value="Unassembled WGS sequence"/>
</dbReference>
<sequence length="1712" mass="187038">MEHISLPLEPIAIVGSSCRFPGDVKSPSALFELLCKPHDLSREVPSDRFNAKGFYHSDGKHHGTTNSIKAYWLAEHPSFFDAGFFGINPREAEALDPQQRLLLEVVFEAMEAAGFPIDRYSGQEVGVFSGCMTQDYENLSTRDELATSQHFVVGNSRSIMANRISHFFDFRGPSMCIDTACSSSLVALQTAVQNLRSNTCTIACVTGANLMYTPDQFVVESTLGMLSPSGKCHMWDTRADGYARGEGIAAVLIKRLSQAIADGDKIEGVIREVCINADGRTPQLTEPNPVAQAALIRKTYKNAGLDPLNPAHRCQYFEAHGTGTRAGDPREAKAIHEAFFGNSSPGQYEVEKQKEKESLPSSSSSSSTLSLSSCSPAASQKKMLVGSIKTVIGHTEAASGLAGLLKTVWSLKHGLIPPNLHFENLNPEVEPYYAYLQIPTTMMPWPDLSPGEPRRASVNSFGFGGSNSHAIVEAYTPEFHGAISATQPRSVSVRATGVLATQPHLGGYFDLIIQGNPSPSPSLCLSLRLSLSPGPRPNPGPSSSPPSPSPSPSAIPFRLPIVISAASRKSLQDVLQSYRKYIEDGHFDIRELSWHQYARRSNLLYRIAFSAGTKTEALAALDSLLLEDGSKNTVEKGGAQWASMSAGLLQHNRVYRNTIRALDAALKACPYPCAWSLEDQIMAGKDASRIEEAVVSQPLCTALQIALVDFLRSVGIHFHTVVGHSSGEIAAAYAAGRLSAVDAIVVSYYRGMVAHMASGADGQVGGMIATTMSESDSLVFCSDPLFGGRLQVAASNSPISTTLSGDLTTIDEAIKVLEKREQGYKKLHIDTAYHSRHMVKPAVDYVKLMQEYGVSPVSRGNGTIWISSVRGRPRTEAQDLDCQYWADNMVNQVEFREAIDYALSQSNDNGHDGHNGFECAIEVGPHAALRGPFTQTVAVVPGRTIPYISPLSREQDGDLSVSNFIGFLWSKFGPTMIDLRSYIEQSTMPELLDSRLSDLPAYPFDHSVGYWRESRIAHQYNFRDEPPHELLGVPSRENTMYEMKWRNILRPDLLPWLLQHRFQDQALLPASAYCIMALDAARSFLAGRPASLVELTDVEILSGIGFDVDGPDVETHFSLTILPNEEDDSTVDARFTLYSRPAYQNGSTKLKTNATGSLHIVLGEPSLTVLPYRQAPGSETLAADPDAFYGMMKAIGLTYKGPFRAVTSIQRRFGYCSATLGRVHANETTKLKISPATLDACFHSAFLAYASPGDGSLWTYLLPTRIGKIQFNLAVLEGETSADPKAVLTADTHLGTCAPPTETSKASIAVDIAIYNEAGKLEIQVEELTIRAVANTRPKDDVELYLHTVVDVDPTDEIVQYGDDSTEGDDTLLAEGCRRIAAFYLDRHYDNNTESSAELPHHIAGEDFVRLQKRCSEETQESIDSLMHNSPHADYLRSIQAAGKLGAMQLSRNLPFIEEEACQIALFRNRVGRIMKQITHRYPCMHVLDLATQQTGLTRAILAGMGDSFQSFIMQGNQHECIEYIEGVRVQDIDIDQKLADQIGSGVSLDVVILPTMRLNIDRPSDILKNISEVMKPGGFLVLIDAYTTTDTLGARPSKPPHDGSGCPLTPPYWQDALDDCGFTRQARNSDQFYPAGSIAVRQFCKPNVSPQIEDNNSIKTKKLLLIQGPPGTEDNRLVASLRAELSASCGDIVQNSLDNATVEELETCTAP</sequence>
<protein>
    <submittedName>
        <fullName evidence="1">Uncharacterized protein</fullName>
    </submittedName>
</protein>
<name>A0ACC2IWK0_9PEZI</name>
<accession>A0ACC2IWK0</accession>
<organism evidence="1 2">
    <name type="scientific">Nemania bipapillata</name>
    <dbReference type="NCBI Taxonomy" id="110536"/>
    <lineage>
        <taxon>Eukaryota</taxon>
        <taxon>Fungi</taxon>
        <taxon>Dikarya</taxon>
        <taxon>Ascomycota</taxon>
        <taxon>Pezizomycotina</taxon>
        <taxon>Sordariomycetes</taxon>
        <taxon>Xylariomycetidae</taxon>
        <taxon>Xylariales</taxon>
        <taxon>Xylariaceae</taxon>
        <taxon>Nemania</taxon>
    </lineage>
</organism>
<keyword evidence="2" id="KW-1185">Reference proteome</keyword>
<dbReference type="EMBL" id="JAPESX010000824">
    <property type="protein sequence ID" value="KAJ8119561.1"/>
    <property type="molecule type" value="Genomic_DNA"/>
</dbReference>
<proteinExistence type="predicted"/>
<gene>
    <name evidence="1" type="ORF">ONZ43_g3511</name>
</gene>
<comment type="caution">
    <text evidence="1">The sequence shown here is derived from an EMBL/GenBank/DDBJ whole genome shotgun (WGS) entry which is preliminary data.</text>
</comment>